<evidence type="ECO:0000313" key="2">
    <source>
        <dbReference type="EMBL" id="DAA02943.1"/>
    </source>
</evidence>
<feature type="region of interest" description="Disordered" evidence="1">
    <location>
        <begin position="1"/>
        <end position="23"/>
    </location>
</feature>
<dbReference type="AlphaFoldDB" id="Q6ILB8"/>
<sequence length="144" mass="15752">MKESWTLPAASTIRKKGAKERSSWPRITKFSETTRPEVEEDQAIDGGGRRDLVMSLAVRFGLVHSGGSCVAPLSMPHCLGPETNDYCGAYLRVIVSSEQEPKLPAPNFQVPREPVLGPLRCSGCPICPAINPPMCCYDFTLCLE</sequence>
<reference evidence="2" key="1">
    <citation type="journal article" date="2003" name="Genome Biol.">
        <title>An integrated gene annotation and transcriptional profiling approach towards the full gene content of the Drosophila genome.</title>
        <authorList>
            <person name="Hild M."/>
            <person name="Beckmann B."/>
            <person name="Haas S.A."/>
            <person name="Koch B."/>
            <person name="Solovyev V."/>
            <person name="Busold C."/>
            <person name="Fellenberg K."/>
            <person name="Boutros M."/>
            <person name="Vingron M."/>
            <person name="Sauer F."/>
            <person name="Hoheisel J.D."/>
            <person name="Paro R."/>
        </authorList>
    </citation>
    <scope>NUCLEOTIDE SEQUENCE</scope>
</reference>
<dbReference type="EMBL" id="BK002098">
    <property type="protein sequence ID" value="DAA02943.1"/>
    <property type="molecule type" value="Genomic_DNA"/>
</dbReference>
<evidence type="ECO:0000256" key="1">
    <source>
        <dbReference type="SAM" id="MobiDB-lite"/>
    </source>
</evidence>
<name>Q6ILB8_DROME</name>
<organism evidence="2">
    <name type="scientific">Drosophila melanogaster</name>
    <name type="common">Fruit fly</name>
    <dbReference type="NCBI Taxonomy" id="7227"/>
    <lineage>
        <taxon>Eukaryota</taxon>
        <taxon>Metazoa</taxon>
        <taxon>Ecdysozoa</taxon>
        <taxon>Arthropoda</taxon>
        <taxon>Hexapoda</taxon>
        <taxon>Insecta</taxon>
        <taxon>Pterygota</taxon>
        <taxon>Neoptera</taxon>
        <taxon>Endopterygota</taxon>
        <taxon>Diptera</taxon>
        <taxon>Brachycera</taxon>
        <taxon>Muscomorpha</taxon>
        <taxon>Ephydroidea</taxon>
        <taxon>Drosophilidae</taxon>
        <taxon>Drosophila</taxon>
        <taxon>Sophophora</taxon>
    </lineage>
</organism>
<protein>
    <submittedName>
        <fullName evidence="2">HDC09850</fullName>
    </submittedName>
</protein>
<proteinExistence type="predicted"/>
<accession>Q6ILB8</accession>
<gene>
    <name evidence="2" type="ORF">HDC09850</name>
</gene>